<dbReference type="PANTHER" id="PTHR46328">
    <property type="entry name" value="FAR-RED IMPAIRED RESPONSIVE (FAR1) FAMILY PROTEIN-RELATED"/>
    <property type="match status" value="1"/>
</dbReference>
<protein>
    <recommendedName>
        <fullName evidence="2">FAR1 domain-containing protein</fullName>
    </recommendedName>
</protein>
<evidence type="ECO:0000313" key="3">
    <source>
        <dbReference type="EMBL" id="KAK4349501.1"/>
    </source>
</evidence>
<dbReference type="Pfam" id="PF03101">
    <property type="entry name" value="FAR1"/>
    <property type="match status" value="1"/>
</dbReference>
<name>A0AAE1RCX3_9SOLA</name>
<gene>
    <name evidence="3" type="ORF">RND71_032256</name>
</gene>
<evidence type="ECO:0000313" key="4">
    <source>
        <dbReference type="Proteomes" id="UP001291623"/>
    </source>
</evidence>
<keyword evidence="4" id="KW-1185">Reference proteome</keyword>
<sequence>MPDQDEYEDHVTDEDEDGEGMDEETFTYQEFLQGPIEEMTFISKDSMFAFYREHSRLKGFGVVRKGKQKKQSKRVDCKVQINVVLLHDGSWRVTKVVGEHNHVLDATLSLFIPSHRKVSNSLKRHLVAHDIAGLRPSKSIRLLEVQDGDLENLRCSPKDCRNYILQQMRLRTLSTDGKAINIFLS</sequence>
<dbReference type="Proteomes" id="UP001291623">
    <property type="component" value="Unassembled WGS sequence"/>
</dbReference>
<dbReference type="AlphaFoldDB" id="A0AAE1RCX3"/>
<evidence type="ECO:0000256" key="1">
    <source>
        <dbReference type="SAM" id="MobiDB-lite"/>
    </source>
</evidence>
<organism evidence="3 4">
    <name type="scientific">Anisodus tanguticus</name>
    <dbReference type="NCBI Taxonomy" id="243964"/>
    <lineage>
        <taxon>Eukaryota</taxon>
        <taxon>Viridiplantae</taxon>
        <taxon>Streptophyta</taxon>
        <taxon>Embryophyta</taxon>
        <taxon>Tracheophyta</taxon>
        <taxon>Spermatophyta</taxon>
        <taxon>Magnoliopsida</taxon>
        <taxon>eudicotyledons</taxon>
        <taxon>Gunneridae</taxon>
        <taxon>Pentapetalae</taxon>
        <taxon>asterids</taxon>
        <taxon>lamiids</taxon>
        <taxon>Solanales</taxon>
        <taxon>Solanaceae</taxon>
        <taxon>Solanoideae</taxon>
        <taxon>Hyoscyameae</taxon>
        <taxon>Anisodus</taxon>
    </lineage>
</organism>
<feature type="domain" description="FAR1" evidence="2">
    <location>
        <begin position="65"/>
        <end position="104"/>
    </location>
</feature>
<reference evidence="3" key="1">
    <citation type="submission" date="2023-12" db="EMBL/GenBank/DDBJ databases">
        <title>Genome assembly of Anisodus tanguticus.</title>
        <authorList>
            <person name="Wang Y.-J."/>
        </authorList>
    </citation>
    <scope>NUCLEOTIDE SEQUENCE</scope>
    <source>
        <strain evidence="3">KB-2021</strain>
        <tissue evidence="3">Leaf</tissue>
    </source>
</reference>
<dbReference type="EMBL" id="JAVYJV010000017">
    <property type="protein sequence ID" value="KAK4349501.1"/>
    <property type="molecule type" value="Genomic_DNA"/>
</dbReference>
<evidence type="ECO:0000259" key="2">
    <source>
        <dbReference type="Pfam" id="PF03101"/>
    </source>
</evidence>
<dbReference type="PANTHER" id="PTHR46328:SF35">
    <property type="entry name" value="PROTEIN FAR1-RELATED SEQUENCE 5-LIKE"/>
    <property type="match status" value="1"/>
</dbReference>
<proteinExistence type="predicted"/>
<feature type="region of interest" description="Disordered" evidence="1">
    <location>
        <begin position="1"/>
        <end position="22"/>
    </location>
</feature>
<dbReference type="InterPro" id="IPR004330">
    <property type="entry name" value="FAR1_DNA_bnd_dom"/>
</dbReference>
<comment type="caution">
    <text evidence="3">The sequence shown here is derived from an EMBL/GenBank/DDBJ whole genome shotgun (WGS) entry which is preliminary data.</text>
</comment>
<accession>A0AAE1RCX3</accession>